<dbReference type="InterPro" id="IPR005135">
    <property type="entry name" value="Endo/exonuclease/phosphatase"/>
</dbReference>
<evidence type="ECO:0000256" key="1">
    <source>
        <dbReference type="SAM" id="Phobius"/>
    </source>
</evidence>
<keyword evidence="3" id="KW-0540">Nuclease</keyword>
<dbReference type="GO" id="GO:0004519">
    <property type="term" value="F:endonuclease activity"/>
    <property type="evidence" value="ECO:0007669"/>
    <property type="project" value="UniProtKB-KW"/>
</dbReference>
<feature type="transmembrane region" description="Helical" evidence="1">
    <location>
        <begin position="62"/>
        <end position="80"/>
    </location>
</feature>
<dbReference type="Proteomes" id="UP001241472">
    <property type="component" value="Unassembled WGS sequence"/>
</dbReference>
<gene>
    <name evidence="3" type="ORF">J2T09_004766</name>
</gene>
<dbReference type="SUPFAM" id="SSF56219">
    <property type="entry name" value="DNase I-like"/>
    <property type="match status" value="1"/>
</dbReference>
<evidence type="ECO:0000313" key="3">
    <source>
        <dbReference type="EMBL" id="MDP9839986.1"/>
    </source>
</evidence>
<keyword evidence="3" id="KW-0378">Hydrolase</keyword>
<keyword evidence="1" id="KW-1133">Transmembrane helix</keyword>
<dbReference type="Gene3D" id="3.60.10.10">
    <property type="entry name" value="Endonuclease/exonuclease/phosphatase"/>
    <property type="match status" value="1"/>
</dbReference>
<dbReference type="RefSeq" id="WP_306839166.1">
    <property type="nucleotide sequence ID" value="NZ_JAUSRF010000021.1"/>
</dbReference>
<evidence type="ECO:0000259" key="2">
    <source>
        <dbReference type="Pfam" id="PF03372"/>
    </source>
</evidence>
<keyword evidence="1" id="KW-0472">Membrane</keyword>
<comment type="caution">
    <text evidence="3">The sequence shown here is derived from an EMBL/GenBank/DDBJ whole genome shotgun (WGS) entry which is preliminary data.</text>
</comment>
<sequence>MKHTISVAICVIVSLVLGAIATRYVHPQWMLATLHSLQLHAAIACALAMILALLISRNVFTGLLLIASIGIAVHAWIMPYEFDADPAPQSGKTIRLMHFNILGGNYRNGERIYQAIVNSGADVVNIMEMPPLAPYLAELDKVYPYRIGCGRETDICDMMMLSKLPLSNLSVGGLSELRKDRFMLADVDVGGTTVHVVAMHLSKPYFDNYHKMELTNAARIINNRKGPLLLSGDFNSSSIAPDVQQFMRWTDLRTIAPEIPTWPVRLGRFGIAIDHVMVRAPLGMKSVSRIPDSMGSNHYGLMAEFVVPE</sequence>
<proteinExistence type="predicted"/>
<reference evidence="3 4" key="1">
    <citation type="submission" date="2023-07" db="EMBL/GenBank/DDBJ databases">
        <title>Sorghum-associated microbial communities from plants grown in Nebraska, USA.</title>
        <authorList>
            <person name="Schachtman D."/>
        </authorList>
    </citation>
    <scope>NUCLEOTIDE SEQUENCE [LARGE SCALE GENOMIC DNA]</scope>
    <source>
        <strain evidence="3 4">DS1307</strain>
    </source>
</reference>
<organism evidence="3 4">
    <name type="scientific">Neorhizobium huautlense</name>
    <dbReference type="NCBI Taxonomy" id="67774"/>
    <lineage>
        <taxon>Bacteria</taxon>
        <taxon>Pseudomonadati</taxon>
        <taxon>Pseudomonadota</taxon>
        <taxon>Alphaproteobacteria</taxon>
        <taxon>Hyphomicrobiales</taxon>
        <taxon>Rhizobiaceae</taxon>
        <taxon>Rhizobium/Agrobacterium group</taxon>
        <taxon>Neorhizobium</taxon>
    </lineage>
</organism>
<dbReference type="Pfam" id="PF03372">
    <property type="entry name" value="Exo_endo_phos"/>
    <property type="match status" value="1"/>
</dbReference>
<feature type="domain" description="Endonuclease/exonuclease/phosphatase" evidence="2">
    <location>
        <begin position="97"/>
        <end position="298"/>
    </location>
</feature>
<dbReference type="InterPro" id="IPR036691">
    <property type="entry name" value="Endo/exonu/phosph_ase_sf"/>
</dbReference>
<keyword evidence="3" id="KW-0255">Endonuclease</keyword>
<feature type="transmembrane region" description="Helical" evidence="1">
    <location>
        <begin position="37"/>
        <end position="55"/>
    </location>
</feature>
<dbReference type="EMBL" id="JAUSRF010000021">
    <property type="protein sequence ID" value="MDP9839986.1"/>
    <property type="molecule type" value="Genomic_DNA"/>
</dbReference>
<name>A0ABT9PZT0_9HYPH</name>
<accession>A0ABT9PZT0</accession>
<protein>
    <submittedName>
        <fullName evidence="3">Endonuclease/exonuclease/phosphatase (EEP) superfamily protein YafD</fullName>
    </submittedName>
</protein>
<keyword evidence="1" id="KW-0812">Transmembrane</keyword>
<keyword evidence="4" id="KW-1185">Reference proteome</keyword>
<evidence type="ECO:0000313" key="4">
    <source>
        <dbReference type="Proteomes" id="UP001241472"/>
    </source>
</evidence>